<dbReference type="InterPro" id="IPR000683">
    <property type="entry name" value="Gfo/Idh/MocA-like_OxRdtase_N"/>
</dbReference>
<reference evidence="5 6" key="1">
    <citation type="submission" date="2017-05" db="EMBL/GenBank/DDBJ databases">
        <authorList>
            <person name="Varghese N."/>
            <person name="Submissions S."/>
        </authorList>
    </citation>
    <scope>NUCLEOTIDE SEQUENCE [LARGE SCALE GENOMIC DNA]</scope>
    <source>
        <strain evidence="5 6">DSM 28009</strain>
    </source>
</reference>
<dbReference type="Gene3D" id="3.30.360.10">
    <property type="entry name" value="Dihydrodipicolinate Reductase, domain 2"/>
    <property type="match status" value="1"/>
</dbReference>
<dbReference type="InterPro" id="IPR036291">
    <property type="entry name" value="NAD(P)-bd_dom_sf"/>
</dbReference>
<dbReference type="PANTHER" id="PTHR43708:SF5">
    <property type="entry name" value="CONSERVED EXPRESSED OXIDOREDUCTASE (EUROFUNG)-RELATED"/>
    <property type="match status" value="1"/>
</dbReference>
<evidence type="ECO:0000313" key="6">
    <source>
        <dbReference type="Proteomes" id="UP000319555"/>
    </source>
</evidence>
<name>A0A521BQT1_9RHOB</name>
<evidence type="ECO:0000256" key="2">
    <source>
        <dbReference type="ARBA" id="ARBA00023002"/>
    </source>
</evidence>
<dbReference type="InterPro" id="IPR055170">
    <property type="entry name" value="GFO_IDH_MocA-like_dom"/>
</dbReference>
<organism evidence="5 6">
    <name type="scientific">Ruegeria faecimaris</name>
    <dbReference type="NCBI Taxonomy" id="686389"/>
    <lineage>
        <taxon>Bacteria</taxon>
        <taxon>Pseudomonadati</taxon>
        <taxon>Pseudomonadota</taxon>
        <taxon>Alphaproteobacteria</taxon>
        <taxon>Rhodobacterales</taxon>
        <taxon>Roseobacteraceae</taxon>
        <taxon>Ruegeria</taxon>
    </lineage>
</organism>
<accession>A0A521BQT1</accession>
<dbReference type="Pfam" id="PF01408">
    <property type="entry name" value="GFO_IDH_MocA"/>
    <property type="match status" value="1"/>
</dbReference>
<dbReference type="EMBL" id="FXTE01000001">
    <property type="protein sequence ID" value="SMO49518.1"/>
    <property type="molecule type" value="Genomic_DNA"/>
</dbReference>
<gene>
    <name evidence="5" type="ORF">SAMN06265380_1011079</name>
</gene>
<dbReference type="PANTHER" id="PTHR43708">
    <property type="entry name" value="CONSERVED EXPRESSED OXIDOREDUCTASE (EUROFUNG)"/>
    <property type="match status" value="1"/>
</dbReference>
<feature type="domain" description="GFO/IDH/MocA-like oxidoreductase" evidence="4">
    <location>
        <begin position="168"/>
        <end position="283"/>
    </location>
</feature>
<dbReference type="OrthoDB" id="6183734at2"/>
<dbReference type="Proteomes" id="UP000319555">
    <property type="component" value="Unassembled WGS sequence"/>
</dbReference>
<evidence type="ECO:0000259" key="4">
    <source>
        <dbReference type="Pfam" id="PF22725"/>
    </source>
</evidence>
<dbReference type="GO" id="GO:0000166">
    <property type="term" value="F:nucleotide binding"/>
    <property type="evidence" value="ECO:0007669"/>
    <property type="project" value="InterPro"/>
</dbReference>
<dbReference type="Gene3D" id="3.40.50.720">
    <property type="entry name" value="NAD(P)-binding Rossmann-like Domain"/>
    <property type="match status" value="1"/>
</dbReference>
<dbReference type="GO" id="GO:0016491">
    <property type="term" value="F:oxidoreductase activity"/>
    <property type="evidence" value="ECO:0007669"/>
    <property type="project" value="UniProtKB-KW"/>
</dbReference>
<dbReference type="Pfam" id="PF22725">
    <property type="entry name" value="GFO_IDH_MocA_C3"/>
    <property type="match status" value="1"/>
</dbReference>
<comment type="similarity">
    <text evidence="1">Belongs to the Gfo/Idh/MocA family.</text>
</comment>
<evidence type="ECO:0000256" key="1">
    <source>
        <dbReference type="ARBA" id="ARBA00010928"/>
    </source>
</evidence>
<dbReference type="RefSeq" id="WP_142634744.1">
    <property type="nucleotide sequence ID" value="NZ_FXTE01000001.1"/>
</dbReference>
<sequence>MTSDSANTDQYALKSAHLHEIDAPDLQYLPPMPRRYEPRIGVIGTGGISASHLDAYRTAGWDVAAIWNRTRAKAEEKAAEYCPSARIEDDWEALLADSEIDVVDVTLHPEHRVPIIRAALQAGKHVLSQKPFVTDLDLGNDLVKLADDQGVKLAVNQNGRWAPHLSWMREAVSAGLIGDVLSAHISIHWDHSWTAGTPFDEIDQLILYDFGIHWFDFLASLVGDRAESVFATATSARGQANKVPLMSQALVRLDQGQASLVFDGGVPFGPRDTTYVAGTTGSLTSVGPDLTTQSVTLETAHGIARPALEGQWFNDGFRGAMGELLCSIEDDREPSTSARTNLKSLAIVLAAVASSKRKREVEIGSIRLRTHSE</sequence>
<keyword evidence="6" id="KW-1185">Reference proteome</keyword>
<dbReference type="InterPro" id="IPR051317">
    <property type="entry name" value="Gfo/Idh/MocA_oxidoreduct"/>
</dbReference>
<dbReference type="SUPFAM" id="SSF51735">
    <property type="entry name" value="NAD(P)-binding Rossmann-fold domains"/>
    <property type="match status" value="1"/>
</dbReference>
<feature type="domain" description="Gfo/Idh/MocA-like oxidoreductase N-terminal" evidence="3">
    <location>
        <begin position="39"/>
        <end position="156"/>
    </location>
</feature>
<evidence type="ECO:0000259" key="3">
    <source>
        <dbReference type="Pfam" id="PF01408"/>
    </source>
</evidence>
<keyword evidence="2" id="KW-0560">Oxidoreductase</keyword>
<proteinExistence type="inferred from homology"/>
<dbReference type="AlphaFoldDB" id="A0A521BQT1"/>
<protein>
    <submittedName>
        <fullName evidence="5">Predicted dehydrogenase</fullName>
    </submittedName>
</protein>
<dbReference type="SUPFAM" id="SSF55347">
    <property type="entry name" value="Glyceraldehyde-3-phosphate dehydrogenase-like, C-terminal domain"/>
    <property type="match status" value="1"/>
</dbReference>
<evidence type="ECO:0000313" key="5">
    <source>
        <dbReference type="EMBL" id="SMO49518.1"/>
    </source>
</evidence>